<feature type="domain" description="NIF system FeS cluster assembly NifU N-terminal" evidence="1">
    <location>
        <begin position="8"/>
        <end position="129"/>
    </location>
</feature>
<dbReference type="SUPFAM" id="SSF82649">
    <property type="entry name" value="SufE/NifU"/>
    <property type="match status" value="1"/>
</dbReference>
<organism evidence="2">
    <name type="scientific">hydrothermal vent metagenome</name>
    <dbReference type="NCBI Taxonomy" id="652676"/>
    <lineage>
        <taxon>unclassified sequences</taxon>
        <taxon>metagenomes</taxon>
        <taxon>ecological metagenomes</taxon>
    </lineage>
</organism>
<protein>
    <submittedName>
        <fullName evidence="2">Iron-sulfur cluster assembly scaffold protein for SUF system, SufE2</fullName>
    </submittedName>
</protein>
<evidence type="ECO:0000259" key="1">
    <source>
        <dbReference type="Pfam" id="PF01592"/>
    </source>
</evidence>
<proteinExistence type="predicted"/>
<dbReference type="Gene3D" id="3.90.1010.10">
    <property type="match status" value="1"/>
</dbReference>
<dbReference type="PANTHER" id="PTHR10093">
    <property type="entry name" value="IRON-SULFUR CLUSTER ASSEMBLY ENZYME NIFU HOMOLOG"/>
    <property type="match status" value="1"/>
</dbReference>
<dbReference type="FunFam" id="3.90.1010.10:FF:000002">
    <property type="entry name" value="Iron-sulfur cluster assembly scaffold protein NifU"/>
    <property type="match status" value="1"/>
</dbReference>
<name>A0A160TW01_9ZZZZ</name>
<dbReference type="NCBIfam" id="TIGR01994">
    <property type="entry name" value="SUF_scaf_2"/>
    <property type="match status" value="1"/>
</dbReference>
<dbReference type="CDD" id="cd06664">
    <property type="entry name" value="IscU_like"/>
    <property type="match status" value="1"/>
</dbReference>
<dbReference type="AlphaFoldDB" id="A0A160TW01"/>
<dbReference type="GO" id="GO:0051536">
    <property type="term" value="F:iron-sulfur cluster binding"/>
    <property type="evidence" value="ECO:0007669"/>
    <property type="project" value="InterPro"/>
</dbReference>
<reference evidence="2" key="1">
    <citation type="submission" date="2015-10" db="EMBL/GenBank/DDBJ databases">
        <authorList>
            <person name="Gilbert D.G."/>
        </authorList>
    </citation>
    <scope>NUCLEOTIDE SEQUENCE</scope>
</reference>
<sequence length="152" mass="16353">MTELRDLYQAVILDHNNNPRNYGKLTLANRHAEGVNPLCGDQVNVFFRLGDDVSVKEVGFEGRGCAICMASASIMTETVKHLSVVQADQYVTAFCSLAVGENSDFTGRLDLSTLNILAGVKAYPARIKCATLAWHTARSALSKGGASVTTET</sequence>
<accession>A0A160TW01</accession>
<gene>
    <name evidence="2" type="ORF">MGWOODY_XGa1429</name>
</gene>
<evidence type="ECO:0000313" key="2">
    <source>
        <dbReference type="EMBL" id="CUS53426.1"/>
    </source>
</evidence>
<dbReference type="EMBL" id="CZRL01000097">
    <property type="protein sequence ID" value="CUS53426.1"/>
    <property type="molecule type" value="Genomic_DNA"/>
</dbReference>
<dbReference type="GO" id="GO:0016226">
    <property type="term" value="P:iron-sulfur cluster assembly"/>
    <property type="evidence" value="ECO:0007669"/>
    <property type="project" value="InterPro"/>
</dbReference>
<dbReference type="GO" id="GO:0005506">
    <property type="term" value="F:iron ion binding"/>
    <property type="evidence" value="ECO:0007669"/>
    <property type="project" value="InterPro"/>
</dbReference>
<dbReference type="Pfam" id="PF01592">
    <property type="entry name" value="NifU_N"/>
    <property type="match status" value="1"/>
</dbReference>
<dbReference type="InterPro" id="IPR002871">
    <property type="entry name" value="NIF_FeS_clus_asmbl_NifU_N"/>
</dbReference>